<dbReference type="SUPFAM" id="SSF102546">
    <property type="entry name" value="RbsD-like"/>
    <property type="match status" value="1"/>
</dbReference>
<organism evidence="13 15">
    <name type="scientific">Serratia fonticola</name>
    <dbReference type="NCBI Taxonomy" id="47917"/>
    <lineage>
        <taxon>Bacteria</taxon>
        <taxon>Pseudomonadati</taxon>
        <taxon>Pseudomonadota</taxon>
        <taxon>Gammaproteobacteria</taxon>
        <taxon>Enterobacterales</taxon>
        <taxon>Yersiniaceae</taxon>
        <taxon>Serratia</taxon>
    </lineage>
</organism>
<dbReference type="GO" id="GO:0048029">
    <property type="term" value="F:monosaccharide binding"/>
    <property type="evidence" value="ECO:0007669"/>
    <property type="project" value="InterPro"/>
</dbReference>
<dbReference type="UniPathway" id="UPA00916">
    <property type="reaction ID" value="UER00888"/>
</dbReference>
<dbReference type="KEGG" id="sfw:WN53_07685"/>
<evidence type="ECO:0000313" key="16">
    <source>
        <dbReference type="Proteomes" id="UP000503464"/>
    </source>
</evidence>
<gene>
    <name evidence="11 13" type="primary">rbsD</name>
    <name evidence="12" type="ORF">G9399_26935</name>
    <name evidence="13" type="ORF">NCTC13193_05853</name>
    <name evidence="14" type="ORF">RFB13_27015</name>
</gene>
<reference evidence="13 15" key="1">
    <citation type="submission" date="2018-12" db="EMBL/GenBank/DDBJ databases">
        <authorList>
            <consortium name="Pathogen Informatics"/>
        </authorList>
    </citation>
    <scope>NUCLEOTIDE SEQUENCE [LARGE SCALE GENOMIC DNA]</scope>
    <source>
        <strain evidence="13 15">NCTC13193</strain>
    </source>
</reference>
<dbReference type="InterPro" id="IPR023750">
    <property type="entry name" value="RbsD-like_sf"/>
</dbReference>
<comment type="catalytic activity">
    <reaction evidence="1 11">
        <text>beta-D-ribopyranose = beta-D-ribofuranose</text>
        <dbReference type="Rhea" id="RHEA:25432"/>
        <dbReference type="ChEBI" id="CHEBI:27476"/>
        <dbReference type="ChEBI" id="CHEBI:47002"/>
        <dbReference type="EC" id="5.4.99.62"/>
    </reaction>
</comment>
<dbReference type="Pfam" id="PF05025">
    <property type="entry name" value="RbsD_FucU"/>
    <property type="match status" value="1"/>
</dbReference>
<dbReference type="EMBL" id="LR134492">
    <property type="protein sequence ID" value="VEI77490.1"/>
    <property type="molecule type" value="Genomic_DNA"/>
</dbReference>
<evidence type="ECO:0000256" key="1">
    <source>
        <dbReference type="ARBA" id="ARBA00000223"/>
    </source>
</evidence>
<comment type="similarity">
    <text evidence="10 11">Belongs to the RbsD / FucU family. RbsD subfamily.</text>
</comment>
<evidence type="ECO:0000313" key="17">
    <source>
        <dbReference type="Proteomes" id="UP001235341"/>
    </source>
</evidence>
<evidence type="ECO:0000313" key="12">
    <source>
        <dbReference type="EMBL" id="QKJ61250.1"/>
    </source>
</evidence>
<reference evidence="14 17" key="4">
    <citation type="submission" date="2023-08" db="EMBL/GenBank/DDBJ databases">
        <title>Complete Genome and Methylome dissection of Serratia fonticola NEB369.</title>
        <authorList>
            <person name="Fomenkov A."/>
            <person name="Roberts R.D."/>
        </authorList>
    </citation>
    <scope>NUCLEOTIDE SEQUENCE [LARGE SCALE GENOMIC DNA]</scope>
    <source>
        <strain evidence="14 17">NEB369</strain>
    </source>
</reference>
<dbReference type="EMBL" id="CP133586">
    <property type="protein sequence ID" value="WMT14773.1"/>
    <property type="molecule type" value="Genomic_DNA"/>
</dbReference>
<dbReference type="EMBL" id="CP054160">
    <property type="protein sequence ID" value="QKJ61250.1"/>
    <property type="molecule type" value="Genomic_DNA"/>
</dbReference>
<comment type="pathway">
    <text evidence="9 11">Carbohydrate metabolism; D-ribose degradation; D-ribose 5-phosphate from beta-D-ribopyranose: step 1/2.</text>
</comment>
<dbReference type="GO" id="GO:0005829">
    <property type="term" value="C:cytosol"/>
    <property type="evidence" value="ECO:0007669"/>
    <property type="project" value="TreeGrafter"/>
</dbReference>
<comment type="function">
    <text evidence="11">Catalyzes the interconversion of beta-pyran and beta-furan forms of D-ribose.</text>
</comment>
<dbReference type="GO" id="GO:0062193">
    <property type="term" value="F:D-ribose pyranase activity"/>
    <property type="evidence" value="ECO:0007669"/>
    <property type="project" value="UniProtKB-EC"/>
</dbReference>
<feature type="binding site" evidence="11">
    <location>
        <position position="106"/>
    </location>
    <ligand>
        <name>substrate</name>
    </ligand>
</feature>
<comment type="subcellular location">
    <subcellularLocation>
        <location evidence="2 11">Cytoplasm</location>
    </subcellularLocation>
</comment>
<dbReference type="AlphaFoldDB" id="A0A0F7H947"/>
<evidence type="ECO:0000256" key="8">
    <source>
        <dbReference type="ARBA" id="ARBA00023277"/>
    </source>
</evidence>
<dbReference type="FunFam" id="3.40.1650.10:FF:000002">
    <property type="entry name" value="D-ribose pyranase"/>
    <property type="match status" value="1"/>
</dbReference>
<evidence type="ECO:0000256" key="2">
    <source>
        <dbReference type="ARBA" id="ARBA00004496"/>
    </source>
</evidence>
<evidence type="ECO:0000256" key="4">
    <source>
        <dbReference type="ARBA" id="ARBA00012862"/>
    </source>
</evidence>
<name>A0A0F7H947_SERFO</name>
<dbReference type="GO" id="GO:0019303">
    <property type="term" value="P:D-ribose catabolic process"/>
    <property type="evidence" value="ECO:0007669"/>
    <property type="project" value="UniProtKB-UniRule"/>
</dbReference>
<dbReference type="GO" id="GO:0016872">
    <property type="term" value="F:intramolecular lyase activity"/>
    <property type="evidence" value="ECO:0007669"/>
    <property type="project" value="UniProtKB-UniRule"/>
</dbReference>
<evidence type="ECO:0000256" key="6">
    <source>
        <dbReference type="ARBA" id="ARBA00022490"/>
    </source>
</evidence>
<dbReference type="Proteomes" id="UP000503464">
    <property type="component" value="Chromosome"/>
</dbReference>
<reference evidence="16" key="2">
    <citation type="submission" date="2020-03" db="EMBL/GenBank/DDBJ databases">
        <title>Genome sequences of seven Enterobacteriaceae strains isolated from Canadian wastewater treatment facilities.</title>
        <authorList>
            <person name="Huang H."/>
            <person name="Chmara J.T."/>
            <person name="Duceppe M.-O."/>
        </authorList>
    </citation>
    <scope>NUCLEOTIDE SEQUENCE [LARGE SCALE GENOMIC DNA]</scope>
    <source>
        <strain evidence="16">Biosolid 3</strain>
    </source>
</reference>
<dbReference type="GeneID" id="30320043"/>
<dbReference type="KEGG" id="sfg:AV650_03105"/>
<evidence type="ECO:0000313" key="15">
    <source>
        <dbReference type="Proteomes" id="UP000270487"/>
    </source>
</evidence>
<dbReference type="Gene3D" id="3.40.1650.10">
    <property type="entry name" value="RbsD-like domain"/>
    <property type="match status" value="1"/>
</dbReference>
<keyword evidence="7 11" id="KW-0413">Isomerase</keyword>
<dbReference type="PANTHER" id="PTHR37831">
    <property type="entry name" value="D-RIBOSE PYRANASE"/>
    <property type="match status" value="1"/>
</dbReference>
<keyword evidence="6 11" id="KW-0963">Cytoplasm</keyword>
<dbReference type="InterPro" id="IPR023064">
    <property type="entry name" value="D-ribose_pyranase"/>
</dbReference>
<evidence type="ECO:0000256" key="11">
    <source>
        <dbReference type="HAMAP-Rule" id="MF_01661"/>
    </source>
</evidence>
<evidence type="ECO:0000256" key="10">
    <source>
        <dbReference type="ARBA" id="ARBA00060951"/>
    </source>
</evidence>
<keyword evidence="17" id="KW-1185">Reference proteome</keyword>
<evidence type="ECO:0000313" key="14">
    <source>
        <dbReference type="EMBL" id="WMT14773.1"/>
    </source>
</evidence>
<evidence type="ECO:0000256" key="7">
    <source>
        <dbReference type="ARBA" id="ARBA00023235"/>
    </source>
</evidence>
<dbReference type="STRING" id="47917.AV650_03105"/>
<evidence type="ECO:0000256" key="3">
    <source>
        <dbReference type="ARBA" id="ARBA00011365"/>
    </source>
</evidence>
<protein>
    <recommendedName>
        <fullName evidence="5 11">D-ribose pyranase</fullName>
        <ecNumber evidence="4 11">5.4.99.62</ecNumber>
    </recommendedName>
</protein>
<keyword evidence="8 11" id="KW-0119">Carbohydrate metabolism</keyword>
<feature type="binding site" evidence="11">
    <location>
        <begin position="128"/>
        <end position="130"/>
    </location>
    <ligand>
        <name>substrate</name>
    </ligand>
</feature>
<reference evidence="12" key="3">
    <citation type="submission" date="2022-06" db="EMBL/GenBank/DDBJ databases">
        <title>Genome sequences of seven Enterobacteriaceae strains isolated from Canadian wastewater treatment facilities.</title>
        <authorList>
            <person name="Huang H."/>
            <person name="Chmara J.T."/>
            <person name="Duceppe M.-O."/>
        </authorList>
    </citation>
    <scope>NUCLEOTIDE SEQUENCE</scope>
    <source>
        <strain evidence="12">HH13</strain>
    </source>
</reference>
<evidence type="ECO:0000256" key="9">
    <source>
        <dbReference type="ARBA" id="ARBA00060600"/>
    </source>
</evidence>
<dbReference type="PANTHER" id="PTHR37831:SF1">
    <property type="entry name" value="D-RIBOSE PYRANASE"/>
    <property type="match status" value="1"/>
</dbReference>
<evidence type="ECO:0000313" key="13">
    <source>
        <dbReference type="EMBL" id="VEI77490.1"/>
    </source>
</evidence>
<comment type="subunit">
    <text evidence="3 11">Homodecamer.</text>
</comment>
<evidence type="ECO:0000256" key="5">
    <source>
        <dbReference type="ARBA" id="ARBA00016281"/>
    </source>
</evidence>
<dbReference type="HAMAP" id="MF_01661">
    <property type="entry name" value="D_rib_pyranase"/>
    <property type="match status" value="1"/>
</dbReference>
<dbReference type="OrthoDB" id="9805009at2"/>
<dbReference type="NCBIfam" id="NF008761">
    <property type="entry name" value="PRK11797.1"/>
    <property type="match status" value="1"/>
</dbReference>
<proteinExistence type="inferred from homology"/>
<feature type="binding site" evidence="11">
    <location>
        <position position="28"/>
    </location>
    <ligand>
        <name>substrate</name>
    </ligand>
</feature>
<dbReference type="InterPro" id="IPR007721">
    <property type="entry name" value="RbsD_FucU"/>
</dbReference>
<sequence length="139" mass="14798">MKKGVLLNSDVSAVVSRLGHTDQIAICDAGLPIPAVTPRIDLALTQGVPTFLQVVGVVTQEMQVESAILAEEIVKHNPSLHEALLAQLTQLGQHQGNTISISYISHSAFKAQTEHSRAVIRSGECSPYANVILCSGVTF</sequence>
<dbReference type="Proteomes" id="UP001235341">
    <property type="component" value="Chromosome"/>
</dbReference>
<feature type="active site" description="Proton donor" evidence="11">
    <location>
        <position position="20"/>
    </location>
</feature>
<accession>A0A0F7H947</accession>
<dbReference type="EC" id="5.4.99.62" evidence="4 11"/>
<dbReference type="RefSeq" id="WP_021181445.1">
    <property type="nucleotide sequence ID" value="NZ_CAMISB010000017.1"/>
</dbReference>
<dbReference type="Proteomes" id="UP000270487">
    <property type="component" value="Chromosome"/>
</dbReference>